<dbReference type="PANTHER" id="PTHR10046">
    <property type="entry name" value="ATP DEPENDENT LON PROTEASE FAMILY MEMBER"/>
    <property type="match status" value="1"/>
</dbReference>
<dbReference type="RefSeq" id="WP_091494532.1">
    <property type="nucleotide sequence ID" value="NZ_FODJ01000001.1"/>
</dbReference>
<dbReference type="InterPro" id="IPR008269">
    <property type="entry name" value="Lon_proteolytic"/>
</dbReference>
<dbReference type="Proteomes" id="UP000199300">
    <property type="component" value="Unassembled WGS sequence"/>
</dbReference>
<dbReference type="GO" id="GO:0006508">
    <property type="term" value="P:proteolysis"/>
    <property type="evidence" value="ECO:0007669"/>
    <property type="project" value="UniProtKB-KW"/>
</dbReference>
<feature type="active site" evidence="1">
    <location>
        <position position="234"/>
    </location>
</feature>
<dbReference type="InterPro" id="IPR027065">
    <property type="entry name" value="Lon_Prtase"/>
</dbReference>
<dbReference type="PROSITE" id="PS50106">
    <property type="entry name" value="PDZ"/>
    <property type="match status" value="1"/>
</dbReference>
<sequence length="340" mass="37263">MRFTKKHAIYLLIIASFLITLLLPLPYYIYKPGTADPLTPVVQVQDGFQSEGDLHLVTVRGGRATPLQLLIAGFSDYQDIMPLEDVFPEGYDREAYLQAQFQLMENSQEAATVVAYQAAGEAIDIRYEGVYVLNVIEGMPAEGILEIGDQILQVNGEEISDTNHLIETVNSFNAGDKVIFLIERLEEQFEQEIELVAFPNNPDQVGVGVQLVTNREVEVERSVEFASGNIGGPSAGLVLALEIYDQLTGEDITNGREIAGTGEIDYDGSVHRIGGVDKKVIAADREDCKVFFAPYEGGSKTSNYELAKATAEAIGTDMVIVPVNTFEDALAYLRDGTLIE</sequence>
<dbReference type="Gene3D" id="2.30.42.10">
    <property type="match status" value="1"/>
</dbReference>
<dbReference type="EC" id="3.4.21.53" evidence="1"/>
<keyword evidence="1" id="KW-0645">Protease</keyword>
<name>A0A1H8I6H3_9BACI</name>
<evidence type="ECO:0000256" key="1">
    <source>
        <dbReference type="PROSITE-ProRule" id="PRU01122"/>
    </source>
</evidence>
<evidence type="ECO:0000313" key="5">
    <source>
        <dbReference type="EMBL" id="SEN64039.1"/>
    </source>
</evidence>
<proteinExistence type="inferred from homology"/>
<comment type="similarity">
    <text evidence="1">Belongs to the peptidase S16 family.</text>
</comment>
<dbReference type="GO" id="GO:0004252">
    <property type="term" value="F:serine-type endopeptidase activity"/>
    <property type="evidence" value="ECO:0007669"/>
    <property type="project" value="UniProtKB-UniRule"/>
</dbReference>
<dbReference type="SUPFAM" id="SSF50156">
    <property type="entry name" value="PDZ domain-like"/>
    <property type="match status" value="1"/>
</dbReference>
<protein>
    <recommendedName>
        <fullName evidence="1">endopeptidase La</fullName>
        <ecNumber evidence="1">3.4.21.53</ecNumber>
    </recommendedName>
</protein>
<keyword evidence="1" id="KW-0378">Hydrolase</keyword>
<comment type="catalytic activity">
    <reaction evidence="1">
        <text>Hydrolysis of proteins in presence of ATP.</text>
        <dbReference type="EC" id="3.4.21.53"/>
    </reaction>
</comment>
<dbReference type="AlphaFoldDB" id="A0A1H8I6H3"/>
<dbReference type="PROSITE" id="PS51786">
    <property type="entry name" value="LON_PROTEOLYTIC"/>
    <property type="match status" value="1"/>
</dbReference>
<keyword evidence="2" id="KW-1133">Transmembrane helix</keyword>
<dbReference type="InterPro" id="IPR020568">
    <property type="entry name" value="Ribosomal_Su5_D2-typ_SF"/>
</dbReference>
<dbReference type="STRING" id="872970.SAMN04488134_101535"/>
<keyword evidence="2" id="KW-0812">Transmembrane</keyword>
<gene>
    <name evidence="5" type="ORF">SAMN04488134_101535</name>
</gene>
<dbReference type="GO" id="GO:0005524">
    <property type="term" value="F:ATP binding"/>
    <property type="evidence" value="ECO:0007669"/>
    <property type="project" value="InterPro"/>
</dbReference>
<dbReference type="InterPro" id="IPR014721">
    <property type="entry name" value="Ribsml_uS5_D2-typ_fold_subgr"/>
</dbReference>
<dbReference type="InterPro" id="IPR036034">
    <property type="entry name" value="PDZ_sf"/>
</dbReference>
<evidence type="ECO:0000256" key="2">
    <source>
        <dbReference type="SAM" id="Phobius"/>
    </source>
</evidence>
<dbReference type="Pfam" id="PF05362">
    <property type="entry name" value="Lon_C"/>
    <property type="match status" value="1"/>
</dbReference>
<evidence type="ECO:0000313" key="6">
    <source>
        <dbReference type="Proteomes" id="UP000199300"/>
    </source>
</evidence>
<dbReference type="EMBL" id="FODJ01000001">
    <property type="protein sequence ID" value="SEN64039.1"/>
    <property type="molecule type" value="Genomic_DNA"/>
</dbReference>
<dbReference type="Pfam" id="PF13180">
    <property type="entry name" value="PDZ_2"/>
    <property type="match status" value="1"/>
</dbReference>
<accession>A0A1H8I6H3</accession>
<feature type="active site" evidence="1">
    <location>
        <position position="279"/>
    </location>
</feature>
<dbReference type="SMART" id="SM00228">
    <property type="entry name" value="PDZ"/>
    <property type="match status" value="1"/>
</dbReference>
<keyword evidence="2" id="KW-0472">Membrane</keyword>
<feature type="transmembrane region" description="Helical" evidence="2">
    <location>
        <begin position="7"/>
        <end position="30"/>
    </location>
</feature>
<dbReference type="GO" id="GO:0004176">
    <property type="term" value="F:ATP-dependent peptidase activity"/>
    <property type="evidence" value="ECO:0007669"/>
    <property type="project" value="UniProtKB-UniRule"/>
</dbReference>
<reference evidence="5 6" key="1">
    <citation type="submission" date="2016-10" db="EMBL/GenBank/DDBJ databases">
        <authorList>
            <person name="de Groot N.N."/>
        </authorList>
    </citation>
    <scope>NUCLEOTIDE SEQUENCE [LARGE SCALE GENOMIC DNA]</scope>
    <source>
        <strain evidence="5 6">CGMCC 1.10434</strain>
    </source>
</reference>
<keyword evidence="6" id="KW-1185">Reference proteome</keyword>
<dbReference type="GO" id="GO:0030163">
    <property type="term" value="P:protein catabolic process"/>
    <property type="evidence" value="ECO:0007669"/>
    <property type="project" value="InterPro"/>
</dbReference>
<evidence type="ECO:0000259" key="4">
    <source>
        <dbReference type="PROSITE" id="PS51786"/>
    </source>
</evidence>
<keyword evidence="1" id="KW-0720">Serine protease</keyword>
<dbReference type="SUPFAM" id="SSF54211">
    <property type="entry name" value="Ribosomal protein S5 domain 2-like"/>
    <property type="match status" value="1"/>
</dbReference>
<evidence type="ECO:0000259" key="3">
    <source>
        <dbReference type="PROSITE" id="PS50106"/>
    </source>
</evidence>
<dbReference type="OrthoDB" id="2356897at2"/>
<dbReference type="Gene3D" id="3.30.230.10">
    <property type="match status" value="1"/>
</dbReference>
<dbReference type="NCBIfam" id="NF041438">
    <property type="entry name" value="SepM_fam_S16"/>
    <property type="match status" value="1"/>
</dbReference>
<feature type="domain" description="Lon proteolytic" evidence="4">
    <location>
        <begin position="229"/>
        <end position="336"/>
    </location>
</feature>
<organism evidence="5 6">
    <name type="scientific">Amphibacillus marinus</name>
    <dbReference type="NCBI Taxonomy" id="872970"/>
    <lineage>
        <taxon>Bacteria</taxon>
        <taxon>Bacillati</taxon>
        <taxon>Bacillota</taxon>
        <taxon>Bacilli</taxon>
        <taxon>Bacillales</taxon>
        <taxon>Bacillaceae</taxon>
        <taxon>Amphibacillus</taxon>
    </lineage>
</organism>
<feature type="domain" description="PDZ" evidence="3">
    <location>
        <begin position="100"/>
        <end position="186"/>
    </location>
</feature>
<dbReference type="InterPro" id="IPR001478">
    <property type="entry name" value="PDZ"/>
</dbReference>